<dbReference type="InterPro" id="IPR035979">
    <property type="entry name" value="RBD_domain_sf"/>
</dbReference>
<name>A0A1X2I4N7_9FUNG</name>
<dbReference type="STRING" id="90262.A0A1X2I4N7"/>
<dbReference type="GO" id="GO:0005730">
    <property type="term" value="C:nucleolus"/>
    <property type="evidence" value="ECO:0007669"/>
    <property type="project" value="UniProtKB-SubCell"/>
</dbReference>
<dbReference type="PROSITE" id="PS50102">
    <property type="entry name" value="RRM"/>
    <property type="match status" value="1"/>
</dbReference>
<dbReference type="GO" id="GO:0003723">
    <property type="term" value="F:RNA binding"/>
    <property type="evidence" value="ECO:0007669"/>
    <property type="project" value="UniProtKB-UniRule"/>
</dbReference>
<evidence type="ECO:0000313" key="8">
    <source>
        <dbReference type="Proteomes" id="UP000193560"/>
    </source>
</evidence>
<accession>A0A1X2I4N7</accession>
<sequence>MRQYFEQFGDIAHLRISRNKRGRSRHYGFIEFVAQDVAEIVVETMHNYMLDGRLLQCKLIPLERRNPQTFDNESKPKPRATAPIERQRKIRNQNQSMQVYLTRAEGLVKSENKKRQQLKELKIDYEFPGYAASKLQWEPKFKAKLEQEVKAKEALEKAAEKKKNDKVKASEQSQPAKVTVS</sequence>
<dbReference type="AlphaFoldDB" id="A0A1X2I4N7"/>
<dbReference type="Proteomes" id="UP000193560">
    <property type="component" value="Unassembled WGS sequence"/>
</dbReference>
<dbReference type="SUPFAM" id="SSF54928">
    <property type="entry name" value="RNA-binding domain, RBD"/>
    <property type="match status" value="1"/>
</dbReference>
<dbReference type="SMART" id="SM00360">
    <property type="entry name" value="RRM"/>
    <property type="match status" value="1"/>
</dbReference>
<organism evidence="7 8">
    <name type="scientific">Absidia repens</name>
    <dbReference type="NCBI Taxonomy" id="90262"/>
    <lineage>
        <taxon>Eukaryota</taxon>
        <taxon>Fungi</taxon>
        <taxon>Fungi incertae sedis</taxon>
        <taxon>Mucoromycota</taxon>
        <taxon>Mucoromycotina</taxon>
        <taxon>Mucoromycetes</taxon>
        <taxon>Mucorales</taxon>
        <taxon>Cunninghamellaceae</taxon>
        <taxon>Absidia</taxon>
    </lineage>
</organism>
<dbReference type="Gene3D" id="3.30.70.330">
    <property type="match status" value="1"/>
</dbReference>
<protein>
    <recommendedName>
        <fullName evidence="6">RRM domain-containing protein</fullName>
    </recommendedName>
</protein>
<dbReference type="OrthoDB" id="21467at2759"/>
<evidence type="ECO:0000259" key="6">
    <source>
        <dbReference type="PROSITE" id="PS50102"/>
    </source>
</evidence>
<evidence type="ECO:0000313" key="7">
    <source>
        <dbReference type="EMBL" id="ORZ09283.1"/>
    </source>
</evidence>
<keyword evidence="3" id="KW-0539">Nucleus</keyword>
<comment type="caution">
    <text evidence="7">The sequence shown here is derived from an EMBL/GenBank/DDBJ whole genome shotgun (WGS) entry which is preliminary data.</text>
</comment>
<feature type="compositionally biased region" description="Basic and acidic residues" evidence="5">
    <location>
        <begin position="67"/>
        <end position="76"/>
    </location>
</feature>
<keyword evidence="2 4" id="KW-0694">RNA-binding</keyword>
<keyword evidence="8" id="KW-1185">Reference proteome</keyword>
<feature type="region of interest" description="Disordered" evidence="5">
    <location>
        <begin position="67"/>
        <end position="95"/>
    </location>
</feature>
<feature type="compositionally biased region" description="Basic and acidic residues" evidence="5">
    <location>
        <begin position="156"/>
        <end position="169"/>
    </location>
</feature>
<reference evidence="7 8" key="1">
    <citation type="submission" date="2016-07" db="EMBL/GenBank/DDBJ databases">
        <title>Pervasive Adenine N6-methylation of Active Genes in Fungi.</title>
        <authorList>
            <consortium name="DOE Joint Genome Institute"/>
            <person name="Mondo S.J."/>
            <person name="Dannebaum R.O."/>
            <person name="Kuo R.C."/>
            <person name="Labutti K."/>
            <person name="Haridas S."/>
            <person name="Kuo A."/>
            <person name="Salamov A."/>
            <person name="Ahrendt S.R."/>
            <person name="Lipzen A."/>
            <person name="Sullivan W."/>
            <person name="Andreopoulos W.B."/>
            <person name="Clum A."/>
            <person name="Lindquist E."/>
            <person name="Daum C."/>
            <person name="Ramamoorthy G.K."/>
            <person name="Gryganskyi A."/>
            <person name="Culley D."/>
            <person name="Magnuson J.K."/>
            <person name="James T.Y."/>
            <person name="O'Malley M.A."/>
            <person name="Stajich J.E."/>
            <person name="Spatafora J.W."/>
            <person name="Visel A."/>
            <person name="Grigoriev I.V."/>
        </authorList>
    </citation>
    <scope>NUCLEOTIDE SEQUENCE [LARGE SCALE GENOMIC DNA]</scope>
    <source>
        <strain evidence="7 8">NRRL 1336</strain>
    </source>
</reference>
<evidence type="ECO:0000256" key="4">
    <source>
        <dbReference type="PROSITE-ProRule" id="PRU00176"/>
    </source>
</evidence>
<dbReference type="PANTHER" id="PTHR46754">
    <property type="entry name" value="MKI67 FHA DOMAIN-INTERACTING NUCLEOLAR PHOSPHOPROTEIN"/>
    <property type="match status" value="1"/>
</dbReference>
<evidence type="ECO:0000256" key="2">
    <source>
        <dbReference type="ARBA" id="ARBA00022884"/>
    </source>
</evidence>
<dbReference type="InterPro" id="IPR000504">
    <property type="entry name" value="RRM_dom"/>
</dbReference>
<evidence type="ECO:0000256" key="1">
    <source>
        <dbReference type="ARBA" id="ARBA00004604"/>
    </source>
</evidence>
<feature type="region of interest" description="Disordered" evidence="5">
    <location>
        <begin position="156"/>
        <end position="181"/>
    </location>
</feature>
<proteinExistence type="predicted"/>
<evidence type="ECO:0000256" key="5">
    <source>
        <dbReference type="SAM" id="MobiDB-lite"/>
    </source>
</evidence>
<dbReference type="InterPro" id="IPR012677">
    <property type="entry name" value="Nucleotide-bd_a/b_plait_sf"/>
</dbReference>
<dbReference type="EMBL" id="MCGE01000028">
    <property type="protein sequence ID" value="ORZ09283.1"/>
    <property type="molecule type" value="Genomic_DNA"/>
</dbReference>
<comment type="subcellular location">
    <subcellularLocation>
        <location evidence="1">Nucleus</location>
        <location evidence="1">Nucleolus</location>
    </subcellularLocation>
</comment>
<dbReference type="Pfam" id="PF00076">
    <property type="entry name" value="RRM_1"/>
    <property type="match status" value="1"/>
</dbReference>
<feature type="domain" description="RRM" evidence="6">
    <location>
        <begin position="1"/>
        <end position="56"/>
    </location>
</feature>
<feature type="compositionally biased region" description="Polar residues" evidence="5">
    <location>
        <begin position="172"/>
        <end position="181"/>
    </location>
</feature>
<evidence type="ECO:0000256" key="3">
    <source>
        <dbReference type="ARBA" id="ARBA00023242"/>
    </source>
</evidence>
<gene>
    <name evidence="7" type="ORF">BCR42DRAFT_123436</name>
</gene>